<feature type="domain" description="F-box protein At3g26010-like beta-propeller" evidence="1">
    <location>
        <begin position="2"/>
        <end position="131"/>
    </location>
</feature>
<dbReference type="AlphaFoldDB" id="A0A8S9K799"/>
<comment type="caution">
    <text evidence="2">The sequence shown here is derived from an EMBL/GenBank/DDBJ whole genome shotgun (WGS) entry which is preliminary data.</text>
</comment>
<proteinExistence type="predicted"/>
<name>A0A8S9K799_BRACR</name>
<dbReference type="EMBL" id="QGKY02000190">
    <property type="protein sequence ID" value="KAF2589443.1"/>
    <property type="molecule type" value="Genomic_DNA"/>
</dbReference>
<accession>A0A8S9K799</accession>
<evidence type="ECO:0000313" key="2">
    <source>
        <dbReference type="EMBL" id="KAF2589443.1"/>
    </source>
</evidence>
<dbReference type="Pfam" id="PF24750">
    <property type="entry name" value="b-prop_At3g26010-like"/>
    <property type="match status" value="1"/>
</dbReference>
<protein>
    <recommendedName>
        <fullName evidence="1">F-box protein At3g26010-like beta-propeller domain-containing protein</fullName>
    </recommendedName>
</protein>
<evidence type="ECO:0000259" key="1">
    <source>
        <dbReference type="Pfam" id="PF24750"/>
    </source>
</evidence>
<sequence length="212" mass="24299">MDLYTNSKGSDRCRVSPFPDLEKTIKFDRPCCCTPCHGFLMYMNIVSTTKVDGSLEDKLCVWRLQSEGWQLISQISLGSIFAGGFNYAPMMINPFDAKTAYFWREKEKSLLYINLHNGKYVIYNQFELTSDGRTMIPTHDPRAVISLKKYMHRPCPVRSSTMVIDHGFYPLLPMVFHYPVADVMPVLLKSGQSASQEEAVEKRNICRSMKNS</sequence>
<gene>
    <name evidence="2" type="ORF">F2Q70_00038423</name>
</gene>
<dbReference type="InterPro" id="IPR056592">
    <property type="entry name" value="Beta-prop_At3g26010-like"/>
</dbReference>
<reference evidence="2" key="1">
    <citation type="submission" date="2019-12" db="EMBL/GenBank/DDBJ databases">
        <title>Genome sequencing and annotation of Brassica cretica.</title>
        <authorList>
            <person name="Studholme D.J."/>
            <person name="Sarris P.F."/>
        </authorList>
    </citation>
    <scope>NUCLEOTIDE SEQUENCE</scope>
    <source>
        <strain evidence="2">PFS-102/07</strain>
        <tissue evidence="2">Leaf</tissue>
    </source>
</reference>
<organism evidence="2">
    <name type="scientific">Brassica cretica</name>
    <name type="common">Mustard</name>
    <dbReference type="NCBI Taxonomy" id="69181"/>
    <lineage>
        <taxon>Eukaryota</taxon>
        <taxon>Viridiplantae</taxon>
        <taxon>Streptophyta</taxon>
        <taxon>Embryophyta</taxon>
        <taxon>Tracheophyta</taxon>
        <taxon>Spermatophyta</taxon>
        <taxon>Magnoliopsida</taxon>
        <taxon>eudicotyledons</taxon>
        <taxon>Gunneridae</taxon>
        <taxon>Pentapetalae</taxon>
        <taxon>rosids</taxon>
        <taxon>malvids</taxon>
        <taxon>Brassicales</taxon>
        <taxon>Brassicaceae</taxon>
        <taxon>Brassiceae</taxon>
        <taxon>Brassica</taxon>
    </lineage>
</organism>